<accession>A0A0V8GAY5</accession>
<evidence type="ECO:0000256" key="4">
    <source>
        <dbReference type="ARBA" id="ARBA00022898"/>
    </source>
</evidence>
<protein>
    <submittedName>
        <fullName evidence="9">GntR family transcriptional regulator</fullName>
    </submittedName>
    <submittedName>
        <fullName evidence="10">PLP-dependent aminotransferase family protein</fullName>
    </submittedName>
</protein>
<dbReference type="Pfam" id="PF00392">
    <property type="entry name" value="GntR"/>
    <property type="match status" value="1"/>
</dbReference>
<dbReference type="Proteomes" id="UP001387110">
    <property type="component" value="Unassembled WGS sequence"/>
</dbReference>
<dbReference type="SUPFAM" id="SSF46785">
    <property type="entry name" value="Winged helix' DNA-binding domain"/>
    <property type="match status" value="1"/>
</dbReference>
<dbReference type="GO" id="GO:0030170">
    <property type="term" value="F:pyridoxal phosphate binding"/>
    <property type="evidence" value="ECO:0007669"/>
    <property type="project" value="InterPro"/>
</dbReference>
<evidence type="ECO:0000313" key="10">
    <source>
        <dbReference type="EMBL" id="MEI4464059.1"/>
    </source>
</evidence>
<dbReference type="PANTHER" id="PTHR46577:SF1">
    <property type="entry name" value="HTH-TYPE TRANSCRIPTIONAL REGULATORY PROTEIN GABR"/>
    <property type="match status" value="1"/>
</dbReference>
<evidence type="ECO:0000259" key="8">
    <source>
        <dbReference type="PROSITE" id="PS50949"/>
    </source>
</evidence>
<dbReference type="AlphaFoldDB" id="A0A0V8GAY5"/>
<dbReference type="SUPFAM" id="SSF53383">
    <property type="entry name" value="PLP-dependent transferases"/>
    <property type="match status" value="1"/>
</dbReference>
<keyword evidence="12" id="KW-1185">Reference proteome</keyword>
<dbReference type="EMBL" id="LNQL01000010">
    <property type="protein sequence ID" value="KSU47443.1"/>
    <property type="molecule type" value="Genomic_DNA"/>
</dbReference>
<dbReference type="Gene3D" id="3.40.640.10">
    <property type="entry name" value="Type I PLP-dependent aspartate aminotransferase-like (Major domain)"/>
    <property type="match status" value="1"/>
</dbReference>
<dbReference type="GO" id="GO:0008483">
    <property type="term" value="F:transaminase activity"/>
    <property type="evidence" value="ECO:0007669"/>
    <property type="project" value="UniProtKB-KW"/>
</dbReference>
<dbReference type="RefSeq" id="WP_058266116.1">
    <property type="nucleotide sequence ID" value="NZ_FMYN01000010.1"/>
</dbReference>
<evidence type="ECO:0000256" key="7">
    <source>
        <dbReference type="ARBA" id="ARBA00023163"/>
    </source>
</evidence>
<dbReference type="Gene3D" id="1.10.10.10">
    <property type="entry name" value="Winged helix-like DNA-binding domain superfamily/Winged helix DNA-binding domain"/>
    <property type="match status" value="1"/>
</dbReference>
<dbReference type="InterPro" id="IPR015421">
    <property type="entry name" value="PyrdxlP-dep_Trfase_major"/>
</dbReference>
<evidence type="ECO:0000256" key="6">
    <source>
        <dbReference type="ARBA" id="ARBA00023125"/>
    </source>
</evidence>
<dbReference type="InterPro" id="IPR000524">
    <property type="entry name" value="Tscrpt_reg_HTH_GntR"/>
</dbReference>
<reference evidence="9 11" key="1">
    <citation type="journal article" date="2015" name="Int. J. Syst. Evol. Microbiol.">
        <title>Exiguobacterium enclense sp. nov., isolated from sediment.</title>
        <authorList>
            <person name="Dastager S.G."/>
            <person name="Mawlankar R."/>
            <person name="Sonalkar V.V."/>
            <person name="Thorat M.N."/>
            <person name="Mual P."/>
            <person name="Verma A."/>
            <person name="Krishnamurthi S."/>
            <person name="Tang S.K."/>
            <person name="Li W.J."/>
        </authorList>
    </citation>
    <scope>NUCLEOTIDE SEQUENCE [LARGE SCALE GENOMIC DNA]</scope>
    <source>
        <strain evidence="9 11">NIO-1109</strain>
    </source>
</reference>
<dbReference type="PROSITE" id="PS50949">
    <property type="entry name" value="HTH_GNTR"/>
    <property type="match status" value="1"/>
</dbReference>
<evidence type="ECO:0000313" key="11">
    <source>
        <dbReference type="Proteomes" id="UP000053797"/>
    </source>
</evidence>
<feature type="domain" description="HTH gntR-type" evidence="8">
    <location>
        <begin position="14"/>
        <end position="82"/>
    </location>
</feature>
<proteinExistence type="inferred from homology"/>
<evidence type="ECO:0000256" key="3">
    <source>
        <dbReference type="ARBA" id="ARBA00022576"/>
    </source>
</evidence>
<dbReference type="Proteomes" id="UP000053797">
    <property type="component" value="Unassembled WGS sequence"/>
</dbReference>
<dbReference type="InterPro" id="IPR036388">
    <property type="entry name" value="WH-like_DNA-bd_sf"/>
</dbReference>
<evidence type="ECO:0000256" key="2">
    <source>
        <dbReference type="ARBA" id="ARBA00005384"/>
    </source>
</evidence>
<evidence type="ECO:0000313" key="9">
    <source>
        <dbReference type="EMBL" id="KSU47443.1"/>
    </source>
</evidence>
<dbReference type="EMBL" id="JBAWKY010000010">
    <property type="protein sequence ID" value="MEI4464059.1"/>
    <property type="molecule type" value="Genomic_DNA"/>
</dbReference>
<sequence>MDMLSFQLTRNQEKPLYEQLYQQIRNEIIAGRLAYGTKLPSKRKLGQFLNLSQTTIELAYQQLVAEGYVESISRKGYFVLAYEELAYVKTSPVIEPRVTKEKPIITYDFHPSKIEGISFPFARWRKYAKDIIDTDHHPLVSLGHPQGDLALREEIATYLYHSRGVVCSPEQIVVGSGVEQLLPLVLFLLGRDITYGIEDPGYHTTRLLLENHERMIEPIRVDANGLRIDHLQESNVDVMYVTPAHQFPSGSILSVNRRHQLLNWAAMDPTRFIIEDDYDSEFRYSGKSIPSLHNMDSNRVIYMSTFSKSLMPSLRIGYMVLPEVLCARYQTELSHYTCSVSRFDQTILTRFMKEGDFERHLNRMRKVYRRKLDVLIQSLRRIPALRLTGESAGLHVVVSVANGMTEPELVKRAQQQGIQVYGLSQYAQLPLLSGTPQIVLGFASLSEQELMEGLRLLMDAWDLHKSS</sequence>
<dbReference type="GO" id="GO:0003700">
    <property type="term" value="F:DNA-binding transcription factor activity"/>
    <property type="evidence" value="ECO:0007669"/>
    <property type="project" value="InterPro"/>
</dbReference>
<comment type="similarity">
    <text evidence="2">In the C-terminal section; belongs to the class-I pyridoxal-phosphate-dependent aminotransferase family.</text>
</comment>
<dbReference type="InterPro" id="IPR015424">
    <property type="entry name" value="PyrdxlP-dep_Trfase"/>
</dbReference>
<keyword evidence="4" id="KW-0663">Pyridoxal phosphate</keyword>
<dbReference type="CDD" id="cd00609">
    <property type="entry name" value="AAT_like"/>
    <property type="match status" value="1"/>
</dbReference>
<dbReference type="CDD" id="cd07377">
    <property type="entry name" value="WHTH_GntR"/>
    <property type="match status" value="1"/>
</dbReference>
<dbReference type="Pfam" id="PF00155">
    <property type="entry name" value="Aminotran_1_2"/>
    <property type="match status" value="1"/>
</dbReference>
<dbReference type="InterPro" id="IPR004839">
    <property type="entry name" value="Aminotransferase_I/II_large"/>
</dbReference>
<evidence type="ECO:0000256" key="5">
    <source>
        <dbReference type="ARBA" id="ARBA00023015"/>
    </source>
</evidence>
<name>A0A0V8GAY5_9BACL</name>
<dbReference type="OrthoDB" id="9808770at2"/>
<keyword evidence="3 10" id="KW-0808">Transferase</keyword>
<evidence type="ECO:0000256" key="1">
    <source>
        <dbReference type="ARBA" id="ARBA00001933"/>
    </source>
</evidence>
<gene>
    <name evidence="9" type="ORF">AS033_16585</name>
    <name evidence="10" type="ORF">SZL87_16655</name>
</gene>
<dbReference type="SMART" id="SM00345">
    <property type="entry name" value="HTH_GNTR"/>
    <property type="match status" value="1"/>
</dbReference>
<keyword evidence="3 10" id="KW-0032">Aminotransferase</keyword>
<keyword evidence="6" id="KW-0238">DNA-binding</keyword>
<evidence type="ECO:0000313" key="12">
    <source>
        <dbReference type="Proteomes" id="UP001387110"/>
    </source>
</evidence>
<dbReference type="GO" id="GO:0003677">
    <property type="term" value="F:DNA binding"/>
    <property type="evidence" value="ECO:0007669"/>
    <property type="project" value="UniProtKB-KW"/>
</dbReference>
<organism evidence="9 11">
    <name type="scientific">Exiguobacterium indicum</name>
    <dbReference type="NCBI Taxonomy" id="296995"/>
    <lineage>
        <taxon>Bacteria</taxon>
        <taxon>Bacillati</taxon>
        <taxon>Bacillota</taxon>
        <taxon>Bacilli</taxon>
        <taxon>Bacillales</taxon>
        <taxon>Bacillales Family XII. Incertae Sedis</taxon>
        <taxon>Exiguobacterium</taxon>
    </lineage>
</organism>
<comment type="cofactor">
    <cofactor evidence="1">
        <name>pyridoxal 5'-phosphate</name>
        <dbReference type="ChEBI" id="CHEBI:597326"/>
    </cofactor>
</comment>
<comment type="caution">
    <text evidence="9">The sequence shown here is derived from an EMBL/GenBank/DDBJ whole genome shotgun (WGS) entry which is preliminary data.</text>
</comment>
<dbReference type="PANTHER" id="PTHR46577">
    <property type="entry name" value="HTH-TYPE TRANSCRIPTIONAL REGULATORY PROTEIN GABR"/>
    <property type="match status" value="1"/>
</dbReference>
<reference evidence="10 12" key="2">
    <citation type="submission" date="2023-12" db="EMBL/GenBank/DDBJ databases">
        <authorList>
            <person name="Easwaran N."/>
            <person name="Lazarus H.P.S."/>
        </authorList>
    </citation>
    <scope>NUCLEOTIDE SEQUENCE [LARGE SCALE GENOMIC DNA]</scope>
    <source>
        <strain evidence="10 12">VIT-2023</strain>
    </source>
</reference>
<dbReference type="InterPro" id="IPR051446">
    <property type="entry name" value="HTH_trans_reg/aminotransferase"/>
</dbReference>
<keyword evidence="5" id="KW-0805">Transcription regulation</keyword>
<keyword evidence="7" id="KW-0804">Transcription</keyword>
<dbReference type="InterPro" id="IPR036390">
    <property type="entry name" value="WH_DNA-bd_sf"/>
</dbReference>